<evidence type="ECO:0000256" key="4">
    <source>
        <dbReference type="ARBA" id="ARBA00022679"/>
    </source>
</evidence>
<sequence length="720" mass="79207">MACEYPNAVPFQEVVELKNRLEEAEETLRAIGRGQVDAFVVTGSDGDQVFTLKGADHPYRVLVETMNEGAATLSEDGTILYGNQRLADLLGVQLTQLIGTKLAWYLSPMQRPLLNALMAQPEPGGASDEMVLITEQGQSIPVILCCCPFEVPGGHGVSVVITDLTLRKKTEEIVASERLASSIIEQAGEAIVVCDERGIVIRASQVAHELCGSNPLLSPFNELFPLRFVSGQPFSIFSPLQGDCTRCAEVEFPTQARQHLQLLLNATSLTDSQGAIIGCVVTLTDFTQRKTMEEAIRRKNAVLEAVSAVLRAALTAPTEHELAQACLGIAQHLTQSAFGFIGEIHEDGFQQLAVSNPGWDACDTLDCQGHRASVCEFKVHGIYGRVISDGRSHYCNDLLNHPNRIGLPNGHPPLDSILGVPLFRNSRITGMIAVANRPGGFTQAQQESLELLAPAVVEAFLRKRAEEDLKRLNAELENRVDLRTAELREKDQLLLLQSRQAAMGEMIGNIAHQWRHPLNLLGLTVQQFLLFYDLGHFDRAFVSQSVSKAMELIEHMSRTIDDFRNYFKPDKVKVDFNVRDTVTGTLSLIRGSLQTPRIDIELHADRDLVIHGYPNEFAQVLINILINARDALAERQCPAPKVTIHITRDGETTVVTVADNAGGVPDEIIDKIFDPYFSTKGPQLGTGVGLFMSKSIIERNMGGRLAVRNTEEGAEFRIEI</sequence>
<dbReference type="PRINTS" id="PR00344">
    <property type="entry name" value="BCTRLSENSOR"/>
</dbReference>
<keyword evidence="3" id="KW-0597">Phosphoprotein</keyword>
<proteinExistence type="predicted"/>
<dbReference type="InterPro" id="IPR005467">
    <property type="entry name" value="His_kinase_dom"/>
</dbReference>
<evidence type="ECO:0000259" key="11">
    <source>
        <dbReference type="PROSITE" id="PS50113"/>
    </source>
</evidence>
<dbReference type="EC" id="2.7.13.3" evidence="2"/>
<organism evidence="12 13">
    <name type="scientific">Geomonas limicola</name>
    <dbReference type="NCBI Taxonomy" id="2740186"/>
    <lineage>
        <taxon>Bacteria</taxon>
        <taxon>Pseudomonadati</taxon>
        <taxon>Thermodesulfobacteriota</taxon>
        <taxon>Desulfuromonadia</taxon>
        <taxon>Geobacterales</taxon>
        <taxon>Geobacteraceae</taxon>
        <taxon>Geomonas</taxon>
    </lineage>
</organism>
<dbReference type="PROSITE" id="PS50109">
    <property type="entry name" value="HIS_KIN"/>
    <property type="match status" value="1"/>
</dbReference>
<protein>
    <recommendedName>
        <fullName evidence="2">histidine kinase</fullName>
        <ecNumber evidence="2">2.7.13.3</ecNumber>
    </recommendedName>
</protein>
<dbReference type="PROSITE" id="PS50113">
    <property type="entry name" value="PAC"/>
    <property type="match status" value="1"/>
</dbReference>
<dbReference type="PANTHER" id="PTHR43065:SF10">
    <property type="entry name" value="PEROXIDE STRESS-ACTIVATED HISTIDINE KINASE MAK3"/>
    <property type="match status" value="1"/>
</dbReference>
<evidence type="ECO:0000259" key="9">
    <source>
        <dbReference type="PROSITE" id="PS50109"/>
    </source>
</evidence>
<dbReference type="Pfam" id="PF02518">
    <property type="entry name" value="HATPase_c"/>
    <property type="match status" value="1"/>
</dbReference>
<dbReference type="CDD" id="cd00130">
    <property type="entry name" value="PAS"/>
    <property type="match status" value="1"/>
</dbReference>
<evidence type="ECO:0000256" key="2">
    <source>
        <dbReference type="ARBA" id="ARBA00012438"/>
    </source>
</evidence>
<dbReference type="Proteomes" id="UP000587586">
    <property type="component" value="Unassembled WGS sequence"/>
</dbReference>
<accession>A0A6V8NEB5</accession>
<keyword evidence="5" id="KW-0547">Nucleotide-binding</keyword>
<dbReference type="InterPro" id="IPR029016">
    <property type="entry name" value="GAF-like_dom_sf"/>
</dbReference>
<comment type="catalytic activity">
    <reaction evidence="1">
        <text>ATP + protein L-histidine = ADP + protein N-phospho-L-histidine.</text>
        <dbReference type="EC" id="2.7.13.3"/>
    </reaction>
</comment>
<dbReference type="GO" id="GO:0005524">
    <property type="term" value="F:ATP binding"/>
    <property type="evidence" value="ECO:0007669"/>
    <property type="project" value="UniProtKB-KW"/>
</dbReference>
<name>A0A6V8NEB5_9BACT</name>
<dbReference type="Gene3D" id="3.30.450.40">
    <property type="match status" value="1"/>
</dbReference>
<dbReference type="InterPro" id="IPR003594">
    <property type="entry name" value="HATPase_dom"/>
</dbReference>
<evidence type="ECO:0000256" key="6">
    <source>
        <dbReference type="ARBA" id="ARBA00022777"/>
    </source>
</evidence>
<evidence type="ECO:0000313" key="12">
    <source>
        <dbReference type="EMBL" id="GFO69913.1"/>
    </source>
</evidence>
<comment type="caution">
    <text evidence="12">The sequence shown here is derived from an EMBL/GenBank/DDBJ whole genome shotgun (WGS) entry which is preliminary data.</text>
</comment>
<dbReference type="GO" id="GO:0000155">
    <property type="term" value="F:phosphorelay sensor kinase activity"/>
    <property type="evidence" value="ECO:0007669"/>
    <property type="project" value="InterPro"/>
</dbReference>
<evidence type="ECO:0000256" key="3">
    <source>
        <dbReference type="ARBA" id="ARBA00022553"/>
    </source>
</evidence>
<keyword evidence="8" id="KW-0902">Two-component regulatory system</keyword>
<dbReference type="SMART" id="SM00387">
    <property type="entry name" value="HATPase_c"/>
    <property type="match status" value="1"/>
</dbReference>
<evidence type="ECO:0000256" key="1">
    <source>
        <dbReference type="ARBA" id="ARBA00000085"/>
    </source>
</evidence>
<dbReference type="InterPro" id="IPR000700">
    <property type="entry name" value="PAS-assoc_C"/>
</dbReference>
<dbReference type="InterPro" id="IPR003018">
    <property type="entry name" value="GAF"/>
</dbReference>
<dbReference type="InterPro" id="IPR036097">
    <property type="entry name" value="HisK_dim/P_sf"/>
</dbReference>
<keyword evidence="13" id="KW-1185">Reference proteome</keyword>
<feature type="domain" description="Histidine kinase" evidence="9">
    <location>
        <begin position="509"/>
        <end position="720"/>
    </location>
</feature>
<dbReference type="InterPro" id="IPR036890">
    <property type="entry name" value="HATPase_C_sf"/>
</dbReference>
<evidence type="ECO:0000256" key="7">
    <source>
        <dbReference type="ARBA" id="ARBA00022840"/>
    </source>
</evidence>
<feature type="domain" description="PAC" evidence="11">
    <location>
        <begin position="246"/>
        <end position="298"/>
    </location>
</feature>
<gene>
    <name evidence="12" type="ORF">GMLC_34920</name>
</gene>
<feature type="domain" description="PAS" evidence="10">
    <location>
        <begin position="55"/>
        <end position="99"/>
    </location>
</feature>
<evidence type="ECO:0000259" key="10">
    <source>
        <dbReference type="PROSITE" id="PS50112"/>
    </source>
</evidence>
<dbReference type="AlphaFoldDB" id="A0A6V8NEB5"/>
<dbReference type="EMBL" id="BLXZ01000007">
    <property type="protein sequence ID" value="GFO69913.1"/>
    <property type="molecule type" value="Genomic_DNA"/>
</dbReference>
<dbReference type="SUPFAM" id="SSF55874">
    <property type="entry name" value="ATPase domain of HSP90 chaperone/DNA topoisomerase II/histidine kinase"/>
    <property type="match status" value="1"/>
</dbReference>
<dbReference type="InterPro" id="IPR004358">
    <property type="entry name" value="Sig_transdc_His_kin-like_C"/>
</dbReference>
<dbReference type="NCBIfam" id="TIGR00229">
    <property type="entry name" value="sensory_box"/>
    <property type="match status" value="1"/>
</dbReference>
<dbReference type="SMART" id="SM00065">
    <property type="entry name" value="GAF"/>
    <property type="match status" value="1"/>
</dbReference>
<evidence type="ECO:0000313" key="13">
    <source>
        <dbReference type="Proteomes" id="UP000587586"/>
    </source>
</evidence>
<dbReference type="InterPro" id="IPR000014">
    <property type="entry name" value="PAS"/>
</dbReference>
<dbReference type="Pfam" id="PF13185">
    <property type="entry name" value="GAF_2"/>
    <property type="match status" value="1"/>
</dbReference>
<keyword evidence="7" id="KW-0067">ATP-binding</keyword>
<keyword evidence="6" id="KW-0418">Kinase</keyword>
<dbReference type="SUPFAM" id="SSF47384">
    <property type="entry name" value="Homodimeric domain of signal transducing histidine kinase"/>
    <property type="match status" value="1"/>
</dbReference>
<dbReference type="InterPro" id="IPR035965">
    <property type="entry name" value="PAS-like_dom_sf"/>
</dbReference>
<dbReference type="SUPFAM" id="SSF55781">
    <property type="entry name" value="GAF domain-like"/>
    <property type="match status" value="1"/>
</dbReference>
<dbReference type="SMART" id="SM00091">
    <property type="entry name" value="PAS"/>
    <property type="match status" value="2"/>
</dbReference>
<dbReference type="SUPFAM" id="SSF55785">
    <property type="entry name" value="PYP-like sensor domain (PAS domain)"/>
    <property type="match status" value="2"/>
</dbReference>
<dbReference type="Pfam" id="PF13426">
    <property type="entry name" value="PAS_9"/>
    <property type="match status" value="2"/>
</dbReference>
<dbReference type="PANTHER" id="PTHR43065">
    <property type="entry name" value="SENSOR HISTIDINE KINASE"/>
    <property type="match status" value="1"/>
</dbReference>
<keyword evidence="4" id="KW-0808">Transferase</keyword>
<dbReference type="Gene3D" id="3.30.565.10">
    <property type="entry name" value="Histidine kinase-like ATPase, C-terminal domain"/>
    <property type="match status" value="1"/>
</dbReference>
<dbReference type="RefSeq" id="WP_183362491.1">
    <property type="nucleotide sequence ID" value="NZ_BLXZ01000007.1"/>
</dbReference>
<evidence type="ECO:0000256" key="5">
    <source>
        <dbReference type="ARBA" id="ARBA00022741"/>
    </source>
</evidence>
<dbReference type="Gene3D" id="3.30.450.20">
    <property type="entry name" value="PAS domain"/>
    <property type="match status" value="2"/>
</dbReference>
<dbReference type="PROSITE" id="PS50112">
    <property type="entry name" value="PAS"/>
    <property type="match status" value="1"/>
</dbReference>
<dbReference type="Gene3D" id="1.10.287.130">
    <property type="match status" value="1"/>
</dbReference>
<reference evidence="13" key="1">
    <citation type="submission" date="2020-06" db="EMBL/GenBank/DDBJ databases">
        <title>Draft genomic sequecing of Geomonas sp. Red745.</title>
        <authorList>
            <person name="Itoh H."/>
            <person name="Xu Z.X."/>
            <person name="Ushijima N."/>
            <person name="Masuda Y."/>
            <person name="Shiratori Y."/>
            <person name="Senoo K."/>
        </authorList>
    </citation>
    <scope>NUCLEOTIDE SEQUENCE [LARGE SCALE GENOMIC DNA]</scope>
    <source>
        <strain evidence="13">Red745</strain>
    </source>
</reference>
<evidence type="ECO:0000256" key="8">
    <source>
        <dbReference type="ARBA" id="ARBA00023012"/>
    </source>
</evidence>